<keyword evidence="4" id="KW-0808">Transferase</keyword>
<reference evidence="10 11" key="1">
    <citation type="submission" date="2017-11" db="EMBL/GenBank/DDBJ databases">
        <title>Sequencing the genomes of 1000 actinobacteria strains.</title>
        <authorList>
            <person name="Klenk H.-P."/>
        </authorList>
    </citation>
    <scope>NUCLEOTIDE SEQUENCE [LARGE SCALE GENOMIC DNA]</scope>
    <source>
        <strain evidence="10 11">DSM 44104</strain>
    </source>
</reference>
<dbReference type="GO" id="GO:0009307">
    <property type="term" value="P:DNA restriction-modification system"/>
    <property type="evidence" value="ECO:0007669"/>
    <property type="project" value="UniProtKB-KW"/>
</dbReference>
<dbReference type="AlphaFoldDB" id="A0AA44ZMS2"/>
<comment type="catalytic activity">
    <reaction evidence="7">
        <text>a 2'-deoxyadenosine in DNA + S-adenosyl-L-methionine = an N(6)-methyl-2'-deoxyadenosine in DNA + S-adenosyl-L-homocysteine + H(+)</text>
        <dbReference type="Rhea" id="RHEA:15197"/>
        <dbReference type="Rhea" id="RHEA-COMP:12418"/>
        <dbReference type="Rhea" id="RHEA-COMP:12419"/>
        <dbReference type="ChEBI" id="CHEBI:15378"/>
        <dbReference type="ChEBI" id="CHEBI:57856"/>
        <dbReference type="ChEBI" id="CHEBI:59789"/>
        <dbReference type="ChEBI" id="CHEBI:90615"/>
        <dbReference type="ChEBI" id="CHEBI:90616"/>
        <dbReference type="EC" id="2.1.1.72"/>
    </reaction>
</comment>
<dbReference type="Gene3D" id="1.20.1260.30">
    <property type="match status" value="1"/>
</dbReference>
<dbReference type="Pfam" id="PF02384">
    <property type="entry name" value="N6_Mtase"/>
    <property type="match status" value="1"/>
</dbReference>
<dbReference type="EMBL" id="PHUJ01000003">
    <property type="protein sequence ID" value="PKB28735.1"/>
    <property type="molecule type" value="Genomic_DNA"/>
</dbReference>
<dbReference type="GO" id="GO:0008170">
    <property type="term" value="F:N-methyltransferase activity"/>
    <property type="evidence" value="ECO:0007669"/>
    <property type="project" value="InterPro"/>
</dbReference>
<dbReference type="Gene3D" id="3.40.50.150">
    <property type="entry name" value="Vaccinia Virus protein VP39"/>
    <property type="match status" value="1"/>
</dbReference>
<evidence type="ECO:0000256" key="3">
    <source>
        <dbReference type="ARBA" id="ARBA00022603"/>
    </source>
</evidence>
<dbReference type="Proteomes" id="UP000232453">
    <property type="component" value="Unassembled WGS sequence"/>
</dbReference>
<dbReference type="NCBIfam" id="TIGR00497">
    <property type="entry name" value="hsdM"/>
    <property type="match status" value="1"/>
</dbReference>
<dbReference type="PANTHER" id="PTHR42933:SF1">
    <property type="entry name" value="SITE-SPECIFIC DNA-METHYLTRANSFERASE (ADENINE-SPECIFIC)"/>
    <property type="match status" value="1"/>
</dbReference>
<evidence type="ECO:0000256" key="2">
    <source>
        <dbReference type="ARBA" id="ARBA00011900"/>
    </source>
</evidence>
<dbReference type="InterPro" id="IPR038333">
    <property type="entry name" value="T1MK-like_N_sf"/>
</dbReference>
<dbReference type="InterPro" id="IPR004546">
    <property type="entry name" value="Restrct_endonuc_T1M"/>
</dbReference>
<accession>A0AA44ZMS2</accession>
<evidence type="ECO:0000256" key="5">
    <source>
        <dbReference type="ARBA" id="ARBA00022691"/>
    </source>
</evidence>
<dbReference type="InterPro" id="IPR051537">
    <property type="entry name" value="DNA_Adenine_Mtase"/>
</dbReference>
<dbReference type="PROSITE" id="PS00092">
    <property type="entry name" value="N6_MTASE"/>
    <property type="match status" value="1"/>
</dbReference>
<dbReference type="GO" id="GO:0032259">
    <property type="term" value="P:methylation"/>
    <property type="evidence" value="ECO:0007669"/>
    <property type="project" value="UniProtKB-KW"/>
</dbReference>
<evidence type="ECO:0000259" key="8">
    <source>
        <dbReference type="Pfam" id="PF02384"/>
    </source>
</evidence>
<evidence type="ECO:0000313" key="10">
    <source>
        <dbReference type="EMBL" id="PKB28735.1"/>
    </source>
</evidence>
<sequence>MASPTKETQRAELHKTIWRIANDLRGSVDGWDFKSYVLGILFYRFISENLTAYLNRLEREAGDADFDYRLLGDKDAEFGRKDTVDEKGFYILPSELFANVRACAAADENLNETLARVFKNIEGSAMGTASEDDLKGLFDDLDVNSAKLGNTVARRNEKLVKLLDAIGDLNLGSEFTEHTIDAFGDAYEYLMTMYASSAGKSGGEFFTPQEVSELLARITVVGKTAVNKVYDPACGSGSLLLKFAKVLGKDNVRQGFFGQEINLTTYNLARINMFLHDVNYEKFDIAHGDTLLEPAYWDDEPFEAIVSNPPYSVRWEGDANPLLINDPRYAPAGVLAPKSKADLAFTMHMLSWLAVNGTAAIVEFPGALYRRGAEKKIRQYLIDNNYVDAVIQLPPDLFFGTTIATCILVLKKSKKDSSVLFIDASAEFTRIGIKNKLTVDHQQKILDAFSARHDNDRFAKLASHEEIKANDYNLSVSSFVANEDSRVAVDITSLTADLAQIVARQQMLREQIDVIIAGVEGDSP</sequence>
<dbReference type="PANTHER" id="PTHR42933">
    <property type="entry name" value="SLR6095 PROTEIN"/>
    <property type="match status" value="1"/>
</dbReference>
<evidence type="ECO:0000313" key="11">
    <source>
        <dbReference type="Proteomes" id="UP000232453"/>
    </source>
</evidence>
<dbReference type="GO" id="GO:0003677">
    <property type="term" value="F:DNA binding"/>
    <property type="evidence" value="ECO:0007669"/>
    <property type="project" value="InterPro"/>
</dbReference>
<feature type="domain" description="DNA methylase adenine-specific" evidence="8">
    <location>
        <begin position="180"/>
        <end position="484"/>
    </location>
</feature>
<keyword evidence="5" id="KW-0949">S-adenosyl-L-methionine</keyword>
<feature type="domain" description="N6 adenine-specific DNA methyltransferase N-terminal" evidence="9">
    <location>
        <begin position="13"/>
        <end position="166"/>
    </location>
</feature>
<organism evidence="10 11">
    <name type="scientific">Pseudonocardia alni</name>
    <name type="common">Amycolata alni</name>
    <dbReference type="NCBI Taxonomy" id="33907"/>
    <lineage>
        <taxon>Bacteria</taxon>
        <taxon>Bacillati</taxon>
        <taxon>Actinomycetota</taxon>
        <taxon>Actinomycetes</taxon>
        <taxon>Pseudonocardiales</taxon>
        <taxon>Pseudonocardiaceae</taxon>
        <taxon>Pseudonocardia</taxon>
    </lineage>
</organism>
<comment type="similarity">
    <text evidence="1">Belongs to the N(4)/N(6)-methyltransferase family.</text>
</comment>
<proteinExistence type="inferred from homology"/>
<dbReference type="EC" id="2.1.1.72" evidence="2"/>
<evidence type="ECO:0000256" key="4">
    <source>
        <dbReference type="ARBA" id="ARBA00022679"/>
    </source>
</evidence>
<dbReference type="GO" id="GO:0009007">
    <property type="term" value="F:site-specific DNA-methyltransferase (adenine-specific) activity"/>
    <property type="evidence" value="ECO:0007669"/>
    <property type="project" value="UniProtKB-EC"/>
</dbReference>
<gene>
    <name evidence="10" type="ORF">ATL51_0355</name>
</gene>
<dbReference type="SUPFAM" id="SSF53335">
    <property type="entry name" value="S-adenosyl-L-methionine-dependent methyltransferases"/>
    <property type="match status" value="1"/>
</dbReference>
<evidence type="ECO:0000256" key="6">
    <source>
        <dbReference type="ARBA" id="ARBA00022747"/>
    </source>
</evidence>
<evidence type="ECO:0000259" key="9">
    <source>
        <dbReference type="Pfam" id="PF12161"/>
    </source>
</evidence>
<dbReference type="PRINTS" id="PR00507">
    <property type="entry name" value="N12N6MTFRASE"/>
</dbReference>
<dbReference type="InterPro" id="IPR003356">
    <property type="entry name" value="DNA_methylase_A-5"/>
</dbReference>
<keyword evidence="3" id="KW-0489">Methyltransferase</keyword>
<name>A0AA44ZMS2_PSEA5</name>
<keyword evidence="6" id="KW-0680">Restriction system</keyword>
<protein>
    <recommendedName>
        <fullName evidence="2">site-specific DNA-methyltransferase (adenine-specific)</fullName>
        <ecNumber evidence="2">2.1.1.72</ecNumber>
    </recommendedName>
</protein>
<evidence type="ECO:0000256" key="1">
    <source>
        <dbReference type="ARBA" id="ARBA00006594"/>
    </source>
</evidence>
<dbReference type="InterPro" id="IPR029063">
    <property type="entry name" value="SAM-dependent_MTases_sf"/>
</dbReference>
<dbReference type="InterPro" id="IPR002052">
    <property type="entry name" value="DNA_methylase_N6_adenine_CS"/>
</dbReference>
<dbReference type="InterPro" id="IPR022749">
    <property type="entry name" value="D12N6_MeTrfase_N"/>
</dbReference>
<comment type="caution">
    <text evidence="10">The sequence shown here is derived from an EMBL/GenBank/DDBJ whole genome shotgun (WGS) entry which is preliminary data.</text>
</comment>
<dbReference type="RefSeq" id="WP_100877426.1">
    <property type="nucleotide sequence ID" value="NZ_PHUJ01000003.1"/>
</dbReference>
<evidence type="ECO:0000256" key="7">
    <source>
        <dbReference type="ARBA" id="ARBA00047942"/>
    </source>
</evidence>
<dbReference type="Pfam" id="PF12161">
    <property type="entry name" value="HsdM_N"/>
    <property type="match status" value="1"/>
</dbReference>
<dbReference type="CDD" id="cd02440">
    <property type="entry name" value="AdoMet_MTases"/>
    <property type="match status" value="1"/>
</dbReference>